<evidence type="ECO:0000313" key="3">
    <source>
        <dbReference type="Proteomes" id="UP000248326"/>
    </source>
</evidence>
<gene>
    <name evidence="2" type="ORF">DES52_10586</name>
</gene>
<evidence type="ECO:0000259" key="1">
    <source>
        <dbReference type="Pfam" id="PF14332"/>
    </source>
</evidence>
<protein>
    <submittedName>
        <fullName evidence="2">Uncharacterized protein DUF4388</fullName>
    </submittedName>
</protein>
<reference evidence="2 3" key="1">
    <citation type="submission" date="2018-06" db="EMBL/GenBank/DDBJ databases">
        <title>Genomic Encyclopedia of Type Strains, Phase IV (KMG-IV): sequencing the most valuable type-strain genomes for metagenomic binning, comparative biology and taxonomic classification.</title>
        <authorList>
            <person name="Goeker M."/>
        </authorList>
    </citation>
    <scope>NUCLEOTIDE SEQUENCE [LARGE SCALE GENOMIC DNA]</scope>
    <source>
        <strain evidence="2 3">DSM 18048</strain>
    </source>
</reference>
<dbReference type="OrthoDB" id="73641at2"/>
<dbReference type="InterPro" id="IPR025497">
    <property type="entry name" value="PatA-like_N"/>
</dbReference>
<comment type="caution">
    <text evidence="2">The sequence shown here is derived from an EMBL/GenBank/DDBJ whole genome shotgun (WGS) entry which is preliminary data.</text>
</comment>
<dbReference type="Proteomes" id="UP000248326">
    <property type="component" value="Unassembled WGS sequence"/>
</dbReference>
<feature type="domain" description="PatA-like N-terminal" evidence="1">
    <location>
        <begin position="143"/>
        <end position="249"/>
    </location>
</feature>
<evidence type="ECO:0000313" key="2">
    <source>
        <dbReference type="EMBL" id="PYE54449.1"/>
    </source>
</evidence>
<dbReference type="Pfam" id="PF14332">
    <property type="entry name" value="DUF4388"/>
    <property type="match status" value="1"/>
</dbReference>
<organism evidence="2 3">
    <name type="scientific">Deinococcus yavapaiensis KR-236</name>
    <dbReference type="NCBI Taxonomy" id="694435"/>
    <lineage>
        <taxon>Bacteria</taxon>
        <taxon>Thermotogati</taxon>
        <taxon>Deinococcota</taxon>
        <taxon>Deinococci</taxon>
        <taxon>Deinococcales</taxon>
        <taxon>Deinococcaceae</taxon>
        <taxon>Deinococcus</taxon>
    </lineage>
</organism>
<dbReference type="AlphaFoldDB" id="A0A318SDC2"/>
<accession>A0A318SDC2</accession>
<sequence length="259" mass="29392">MTILFVYRDELNMLRLELQAHDEGHTVERARNAFHALRRLEDLRPHTIVCAETLEDKSLVDFRFLVRSLPGLVETKFAYLQRGEPPFPPGRHDVPLDATLDTAELWAQLDRKLGLHIDKEVPEEKVILAAEMQMAEMPKVQLSGAFSVFPVFEMLTSLNHNRKTGLLTLHIGPIDAHLFMREGNVVEAHYLKMGGETAFKKAVLSADAHEHGGFTFVPLEPYVLAAMPQSISRSTARLMMELAVELDHHKAQRRNIPPH</sequence>
<proteinExistence type="predicted"/>
<dbReference type="EMBL" id="QJSX01000005">
    <property type="protein sequence ID" value="PYE54449.1"/>
    <property type="molecule type" value="Genomic_DNA"/>
</dbReference>
<dbReference type="RefSeq" id="WP_110886235.1">
    <property type="nucleotide sequence ID" value="NZ_QJSX01000005.1"/>
</dbReference>
<keyword evidence="3" id="KW-1185">Reference proteome</keyword>
<name>A0A318SDC2_9DEIO</name>